<dbReference type="UniPathway" id="UPA00070">
    <property type="reaction ID" value="UER00117"/>
</dbReference>
<dbReference type="GO" id="GO:0004151">
    <property type="term" value="F:dihydroorotase activity"/>
    <property type="evidence" value="ECO:0007669"/>
    <property type="project" value="InterPro"/>
</dbReference>
<name>A0A381X2H0_9ZZZZ</name>
<dbReference type="PANTHER" id="PTHR43137">
    <property type="entry name" value="DIHYDROOROTASE"/>
    <property type="match status" value="1"/>
</dbReference>
<dbReference type="Gene3D" id="3.20.20.140">
    <property type="entry name" value="Metal-dependent hydrolases"/>
    <property type="match status" value="1"/>
</dbReference>
<proteinExistence type="predicted"/>
<gene>
    <name evidence="1" type="ORF">METZ01_LOCUS111843</name>
</gene>
<organism evidence="1">
    <name type="scientific">marine metagenome</name>
    <dbReference type="NCBI Taxonomy" id="408172"/>
    <lineage>
        <taxon>unclassified sequences</taxon>
        <taxon>metagenomes</taxon>
        <taxon>ecological metagenomes</taxon>
    </lineage>
</organism>
<dbReference type="GO" id="GO:0006207">
    <property type="term" value="P:'de novo' pyrimidine nucleobase biosynthetic process"/>
    <property type="evidence" value="ECO:0007669"/>
    <property type="project" value="TreeGrafter"/>
</dbReference>
<evidence type="ECO:0000313" key="1">
    <source>
        <dbReference type="EMBL" id="SVA58989.1"/>
    </source>
</evidence>
<feature type="non-terminal residue" evidence="1">
    <location>
        <position position="1"/>
    </location>
</feature>
<dbReference type="InterPro" id="IPR032466">
    <property type="entry name" value="Metal_Hydrolase"/>
</dbReference>
<reference evidence="1" key="1">
    <citation type="submission" date="2018-05" db="EMBL/GenBank/DDBJ databases">
        <authorList>
            <person name="Lanie J.A."/>
            <person name="Ng W.-L."/>
            <person name="Kazmierczak K.M."/>
            <person name="Andrzejewski T.M."/>
            <person name="Davidsen T.M."/>
            <person name="Wayne K.J."/>
            <person name="Tettelin H."/>
            <person name="Glass J.I."/>
            <person name="Rusch D."/>
            <person name="Podicherti R."/>
            <person name="Tsui H.-C.T."/>
            <person name="Winkler M.E."/>
        </authorList>
    </citation>
    <scope>NUCLEOTIDE SEQUENCE</scope>
</reference>
<dbReference type="GO" id="GO:0044205">
    <property type="term" value="P:'de novo' UMP biosynthetic process"/>
    <property type="evidence" value="ECO:0007669"/>
    <property type="project" value="UniProtKB-UniPathway"/>
</dbReference>
<dbReference type="InterPro" id="IPR004721">
    <property type="entry name" value="DHOdimr"/>
</dbReference>
<dbReference type="EMBL" id="UINC01013695">
    <property type="protein sequence ID" value="SVA58989.1"/>
    <property type="molecule type" value="Genomic_DNA"/>
</dbReference>
<sequence length="82" mass="8996">CAAGVFTAPIALQVLVELFETHDSLNTLQSFVSDNARQIYGIDPPEKTIVFEKSGDIVPEKYGNVVPMYAGKRLAWAVVDIK</sequence>
<accession>A0A381X2H0</accession>
<dbReference type="AlphaFoldDB" id="A0A381X2H0"/>
<dbReference type="GO" id="GO:0005829">
    <property type="term" value="C:cytosol"/>
    <property type="evidence" value="ECO:0007669"/>
    <property type="project" value="TreeGrafter"/>
</dbReference>
<protein>
    <submittedName>
        <fullName evidence="1">Uncharacterized protein</fullName>
    </submittedName>
</protein>
<dbReference type="PANTHER" id="PTHR43137:SF1">
    <property type="entry name" value="DIHYDROOROTASE"/>
    <property type="match status" value="1"/>
</dbReference>
<dbReference type="SUPFAM" id="SSF51556">
    <property type="entry name" value="Metallo-dependent hydrolases"/>
    <property type="match status" value="1"/>
</dbReference>